<reference evidence="2 3" key="1">
    <citation type="submission" date="2021-01" db="EMBL/GenBank/DDBJ databases">
        <title>Carboxyliciviraga sp.nov., isolated from coastal sediments.</title>
        <authorList>
            <person name="Lu D."/>
            <person name="Zhang T."/>
        </authorList>
    </citation>
    <scope>NUCLEOTIDE SEQUENCE [LARGE SCALE GENOMIC DNA]</scope>
    <source>
        <strain evidence="2 3">N1Y132</strain>
    </source>
</reference>
<dbReference type="InterPro" id="IPR029500">
    <property type="entry name" value="QueF"/>
</dbReference>
<dbReference type="InterPro" id="IPR050084">
    <property type="entry name" value="NADPH_dep_7-cyano-7-deazaG_red"/>
</dbReference>
<protein>
    <submittedName>
        <fullName evidence="2">NADPH-dependent 7-cyano-7-deazaguanine reductase QueF</fullName>
    </submittedName>
</protein>
<dbReference type="PANTHER" id="PTHR34354:SF1">
    <property type="entry name" value="NADPH-DEPENDENT 7-CYANO-7-DEAZAGUANINE REDUCTASE"/>
    <property type="match status" value="1"/>
</dbReference>
<accession>A0ABS1HLA9</accession>
<feature type="domain" description="NADPH-dependent 7-cyano-7-deazaguanine reductase N-terminal" evidence="1">
    <location>
        <begin position="13"/>
        <end position="126"/>
    </location>
</feature>
<dbReference type="Gene3D" id="3.30.1130.10">
    <property type="match status" value="2"/>
</dbReference>
<organism evidence="2 3">
    <name type="scientific">Carboxylicivirga marina</name>
    <dbReference type="NCBI Taxonomy" id="2800988"/>
    <lineage>
        <taxon>Bacteria</taxon>
        <taxon>Pseudomonadati</taxon>
        <taxon>Bacteroidota</taxon>
        <taxon>Bacteroidia</taxon>
        <taxon>Marinilabiliales</taxon>
        <taxon>Marinilabiliaceae</taxon>
        <taxon>Carboxylicivirga</taxon>
    </lineage>
</organism>
<evidence type="ECO:0000313" key="2">
    <source>
        <dbReference type="EMBL" id="MBK3518426.1"/>
    </source>
</evidence>
<dbReference type="Pfam" id="PF14819">
    <property type="entry name" value="QueF_N"/>
    <property type="match status" value="1"/>
</dbReference>
<evidence type="ECO:0000259" key="1">
    <source>
        <dbReference type="Pfam" id="PF14819"/>
    </source>
</evidence>
<gene>
    <name evidence="2" type="ORF">JIV24_13870</name>
</gene>
<keyword evidence="3" id="KW-1185">Reference proteome</keyword>
<proteinExistence type="predicted"/>
<dbReference type="Proteomes" id="UP000605676">
    <property type="component" value="Unassembled WGS sequence"/>
</dbReference>
<name>A0ABS1HLA9_9BACT</name>
<dbReference type="InterPro" id="IPR043133">
    <property type="entry name" value="GTP-CH-I_C/QueF"/>
</dbReference>
<dbReference type="Pfam" id="PF14489">
    <property type="entry name" value="QueF"/>
    <property type="match status" value="1"/>
</dbReference>
<dbReference type="EMBL" id="JAENRR010000034">
    <property type="protein sequence ID" value="MBK3518426.1"/>
    <property type="molecule type" value="Genomic_DNA"/>
</dbReference>
<sequence>MLEDRFLGKQVDYPQQYAPEMLVAVPRHFNREQYQLDASDLPFIGYDVWHAYELSFLSNKGLPVTGLLKIVYPATNYSIVESKSLKLYLNSFNMHRFGNTAEEGLNEVLKVIKSDLHKLLETDVRIGFFKHEKQAAAYDFSEYTVLENSINTDTIEFTHYNEAPELLSKTGHSGEIKIASHLLRSNCKITNQPDWGSCFIHLKSESLPNTSDLLKYLISIRNENHFHEEICEMIYKRLWDIFEPEELAVSCIYTRRGGIDICPVRVSHEHLLPKHLCAPAVLSEKLLRQ</sequence>
<evidence type="ECO:0000313" key="3">
    <source>
        <dbReference type="Proteomes" id="UP000605676"/>
    </source>
</evidence>
<comment type="caution">
    <text evidence="2">The sequence shown here is derived from an EMBL/GenBank/DDBJ whole genome shotgun (WGS) entry which is preliminary data.</text>
</comment>
<dbReference type="InterPro" id="IPR029139">
    <property type="entry name" value="QueF_N"/>
</dbReference>
<dbReference type="SUPFAM" id="SSF55620">
    <property type="entry name" value="Tetrahydrobiopterin biosynthesis enzymes-like"/>
    <property type="match status" value="1"/>
</dbReference>
<dbReference type="PANTHER" id="PTHR34354">
    <property type="entry name" value="NADPH-DEPENDENT 7-CYANO-7-DEAZAGUANINE REDUCTASE"/>
    <property type="match status" value="1"/>
</dbReference>